<sequence length="174" mass="19714">VFSAQETNFFPSEGCCFHWASEEQPDFIVFGFTMCHVAMIIGEALEIPIVAFLLQPDHKIEERNDITTYLDKLMAPARQAMNSKGFNAVMTQIMERASPSGITLNQLRRTRGLRSCPSGLTDSMRHYDECHRFQVPMIAPINPIALGDYAKDMPHYCFTSFLYLRQGADALDPE</sequence>
<dbReference type="EMBL" id="CAJNNW010016286">
    <property type="protein sequence ID" value="CAE8658821.1"/>
    <property type="molecule type" value="Genomic_DNA"/>
</dbReference>
<comment type="caution">
    <text evidence="1">The sequence shown here is derived from an EMBL/GenBank/DDBJ whole genome shotgun (WGS) entry which is preliminary data.</text>
</comment>
<reference evidence="1" key="1">
    <citation type="submission" date="2021-02" db="EMBL/GenBank/DDBJ databases">
        <authorList>
            <person name="Dougan E. K."/>
            <person name="Rhodes N."/>
            <person name="Thang M."/>
            <person name="Chan C."/>
        </authorList>
    </citation>
    <scope>NUCLEOTIDE SEQUENCE</scope>
</reference>
<dbReference type="AlphaFoldDB" id="A0A813IY00"/>
<protein>
    <submittedName>
        <fullName evidence="1">Uncharacterized protein</fullName>
    </submittedName>
</protein>
<dbReference type="Proteomes" id="UP000626109">
    <property type="component" value="Unassembled WGS sequence"/>
</dbReference>
<feature type="non-terminal residue" evidence="1">
    <location>
        <position position="174"/>
    </location>
</feature>
<organism evidence="1 2">
    <name type="scientific">Polarella glacialis</name>
    <name type="common">Dinoflagellate</name>
    <dbReference type="NCBI Taxonomy" id="89957"/>
    <lineage>
        <taxon>Eukaryota</taxon>
        <taxon>Sar</taxon>
        <taxon>Alveolata</taxon>
        <taxon>Dinophyceae</taxon>
        <taxon>Suessiales</taxon>
        <taxon>Suessiaceae</taxon>
        <taxon>Polarella</taxon>
    </lineage>
</organism>
<dbReference type="Gene3D" id="3.40.50.2000">
    <property type="entry name" value="Glycogen Phosphorylase B"/>
    <property type="match status" value="1"/>
</dbReference>
<gene>
    <name evidence="1" type="ORF">PGLA2088_LOCUS13581</name>
</gene>
<accession>A0A813IY00</accession>
<feature type="non-terminal residue" evidence="1">
    <location>
        <position position="1"/>
    </location>
</feature>
<evidence type="ECO:0000313" key="1">
    <source>
        <dbReference type="EMBL" id="CAE8658821.1"/>
    </source>
</evidence>
<evidence type="ECO:0000313" key="2">
    <source>
        <dbReference type="Proteomes" id="UP000626109"/>
    </source>
</evidence>
<proteinExistence type="predicted"/>
<name>A0A813IY00_POLGL</name>